<evidence type="ECO:0000256" key="5">
    <source>
        <dbReference type="ARBA" id="ARBA00075270"/>
    </source>
</evidence>
<keyword evidence="4" id="KW-0413">Isomerase</keyword>
<dbReference type="FunFam" id="3.30.70.2510:FF:000001">
    <property type="entry name" value="tRNA pseudouridine synthase Pus10"/>
    <property type="match status" value="1"/>
</dbReference>
<evidence type="ECO:0000313" key="11">
    <source>
        <dbReference type="Proteomes" id="UP001151582"/>
    </source>
</evidence>
<accession>A0A9W8AZX1</accession>
<dbReference type="NCBIfam" id="TIGR01213">
    <property type="entry name" value="pseudo_Pus10arc"/>
    <property type="match status" value="1"/>
</dbReference>
<dbReference type="InterPro" id="IPR048742">
    <property type="entry name" value="Pus10_N_euk"/>
</dbReference>
<evidence type="ECO:0000313" key="10">
    <source>
        <dbReference type="EMBL" id="KAJ1976723.1"/>
    </source>
</evidence>
<evidence type="ECO:0000256" key="1">
    <source>
        <dbReference type="ARBA" id="ARBA00009652"/>
    </source>
</evidence>
<feature type="domain" description="Pus10 N-terminal eukaryotes" evidence="8">
    <location>
        <begin position="6"/>
        <end position="154"/>
    </location>
</feature>
<dbReference type="GO" id="GO:0031119">
    <property type="term" value="P:tRNA pseudouridine synthesis"/>
    <property type="evidence" value="ECO:0007669"/>
    <property type="project" value="TreeGrafter"/>
</dbReference>
<comment type="similarity">
    <text evidence="1">Belongs to the pseudouridine synthase Pus10 family.</text>
</comment>
<dbReference type="OrthoDB" id="271937at2759"/>
<dbReference type="AlphaFoldDB" id="A0A9W8AZX1"/>
<feature type="domain" description="Pus10-like C-terminal" evidence="9">
    <location>
        <begin position="162"/>
        <end position="393"/>
    </location>
</feature>
<dbReference type="GO" id="GO:0003723">
    <property type="term" value="F:RNA binding"/>
    <property type="evidence" value="ECO:0007669"/>
    <property type="project" value="InterPro"/>
</dbReference>
<evidence type="ECO:0000256" key="4">
    <source>
        <dbReference type="ARBA" id="ARBA00023235"/>
    </source>
</evidence>
<evidence type="ECO:0000259" key="9">
    <source>
        <dbReference type="Pfam" id="PF21238"/>
    </source>
</evidence>
<keyword evidence="11" id="KW-1185">Reference proteome</keyword>
<dbReference type="FunFam" id="3.30.70.3190:FF:000001">
    <property type="entry name" value="tRNA pseudouridine synthase Pus10"/>
    <property type="match status" value="1"/>
</dbReference>
<gene>
    <name evidence="10" type="ORF">H4R34_003866</name>
</gene>
<sequence length="400" mass="44354">MATSRLQESEHTPQTFDLQLQLPVVMIARAYAFHQWLQAQLPDSTVSLPDLKLLARSALRAVLAQALDLPCQPESEFAIRLTFTHPALAHECAALWSTSTAPNQNDANRSRHLPRPMTLDKVLAQMKSLTRDELNQAGYLPPPPVADPCTLHDISFHQASLYLAGRYNKYARDISQTPFAADGRQLAQTSVSETISQPAQLVFKADEVKFVASGREDMDVRMLGNGRPFYLELLNPKQMTITAAALDDLTRAINQTSQIQVSPLCLVTKSNTCLIKDGEESKAKTYACLVWTEQVLTDAVLAKLAPLHSGFDIQQQTPLRVLHRRAQLTRPKRVHGMAVKPLADHFVTVTLCAEAGTYIKEFIHGDCARSAPSFAQMVGCRVDLLELDVVQVDLQWPPSL</sequence>
<reference evidence="10" key="1">
    <citation type="submission" date="2022-07" db="EMBL/GenBank/DDBJ databases">
        <title>Phylogenomic reconstructions and comparative analyses of Kickxellomycotina fungi.</title>
        <authorList>
            <person name="Reynolds N.K."/>
            <person name="Stajich J.E."/>
            <person name="Barry K."/>
            <person name="Grigoriev I.V."/>
            <person name="Crous P."/>
            <person name="Smith M.E."/>
        </authorList>
    </citation>
    <scope>NUCLEOTIDE SEQUENCE</scope>
    <source>
        <strain evidence="10">RSA 567</strain>
    </source>
</reference>
<dbReference type="PANTHER" id="PTHR21568">
    <property type="entry name" value="TRNA PSEUDOURIDINE SYNTHASE PUS10"/>
    <property type="match status" value="1"/>
</dbReference>
<dbReference type="EMBL" id="JANBQB010000406">
    <property type="protein sequence ID" value="KAJ1976723.1"/>
    <property type="molecule type" value="Genomic_DNA"/>
</dbReference>
<dbReference type="InterPro" id="IPR039894">
    <property type="entry name" value="Pus10-like"/>
</dbReference>
<dbReference type="PANTHER" id="PTHR21568:SF0">
    <property type="entry name" value="TRNA PSEUDOURIDINE SYNTHASE PUS10"/>
    <property type="match status" value="1"/>
</dbReference>
<dbReference type="InterPro" id="IPR020103">
    <property type="entry name" value="PsdUridine_synth_cat_dom_sf"/>
</dbReference>
<dbReference type="Pfam" id="PF21237">
    <property type="entry name" value="Pus10_N_euk"/>
    <property type="match status" value="1"/>
</dbReference>
<dbReference type="InterPro" id="IPR048741">
    <property type="entry name" value="Pus10-like_C"/>
</dbReference>
<evidence type="ECO:0000256" key="6">
    <source>
        <dbReference type="ARBA" id="ARBA00079393"/>
    </source>
</evidence>
<name>A0A9W8AZX1_9FUNG</name>
<keyword evidence="3" id="KW-0819">tRNA processing</keyword>
<evidence type="ECO:0000259" key="8">
    <source>
        <dbReference type="Pfam" id="PF21237"/>
    </source>
</evidence>
<dbReference type="GO" id="GO:0160148">
    <property type="term" value="F:tRNA pseudouridine(55) synthase activity"/>
    <property type="evidence" value="ECO:0007669"/>
    <property type="project" value="UniProtKB-EC"/>
</dbReference>
<dbReference type="Gene3D" id="3.30.70.2510">
    <property type="match status" value="1"/>
</dbReference>
<protein>
    <recommendedName>
        <fullName evidence="2">tRNA pseudouridine(55) synthase</fullName>
        <ecNumber evidence="2">5.4.99.25</ecNumber>
    </recommendedName>
    <alternativeName>
        <fullName evidence="7">tRNA pseudouridine 55 synthase</fullName>
    </alternativeName>
    <alternativeName>
        <fullName evidence="5">tRNA pseudouridylate synthase</fullName>
    </alternativeName>
    <alternativeName>
        <fullName evidence="6">tRNA-uridine isomerase</fullName>
    </alternativeName>
</protein>
<dbReference type="Proteomes" id="UP001151582">
    <property type="component" value="Unassembled WGS sequence"/>
</dbReference>
<proteinExistence type="inferred from homology"/>
<dbReference type="Gene3D" id="3.30.70.3190">
    <property type="match status" value="1"/>
</dbReference>
<organism evidence="10 11">
    <name type="scientific">Dimargaris verticillata</name>
    <dbReference type="NCBI Taxonomy" id="2761393"/>
    <lineage>
        <taxon>Eukaryota</taxon>
        <taxon>Fungi</taxon>
        <taxon>Fungi incertae sedis</taxon>
        <taxon>Zoopagomycota</taxon>
        <taxon>Kickxellomycotina</taxon>
        <taxon>Dimargaritomycetes</taxon>
        <taxon>Dimargaritales</taxon>
        <taxon>Dimargaritaceae</taxon>
        <taxon>Dimargaris</taxon>
    </lineage>
</organism>
<evidence type="ECO:0000256" key="7">
    <source>
        <dbReference type="ARBA" id="ARBA00083669"/>
    </source>
</evidence>
<dbReference type="Pfam" id="PF21238">
    <property type="entry name" value="Pus10_C"/>
    <property type="match status" value="1"/>
</dbReference>
<evidence type="ECO:0000256" key="3">
    <source>
        <dbReference type="ARBA" id="ARBA00022694"/>
    </source>
</evidence>
<comment type="caution">
    <text evidence="10">The sequence shown here is derived from an EMBL/GenBank/DDBJ whole genome shotgun (WGS) entry which is preliminary data.</text>
</comment>
<dbReference type="EC" id="5.4.99.25" evidence="2"/>
<evidence type="ECO:0000256" key="2">
    <source>
        <dbReference type="ARBA" id="ARBA00012787"/>
    </source>
</evidence>
<dbReference type="SUPFAM" id="SSF55120">
    <property type="entry name" value="Pseudouridine synthase"/>
    <property type="match status" value="1"/>
</dbReference>